<evidence type="ECO:0000256" key="2">
    <source>
        <dbReference type="SAM" id="SignalP"/>
    </source>
</evidence>
<dbReference type="VEuPathDB" id="CryptoDB:GNI_026680"/>
<feature type="compositionally biased region" description="Low complexity" evidence="1">
    <location>
        <begin position="74"/>
        <end position="86"/>
    </location>
</feature>
<dbReference type="RefSeq" id="XP_011129055.1">
    <property type="nucleotide sequence ID" value="XM_011130753.1"/>
</dbReference>
<dbReference type="GeneID" id="22911174"/>
<dbReference type="Proteomes" id="UP000019763">
    <property type="component" value="Unassembled WGS sequence"/>
</dbReference>
<dbReference type="EMBL" id="AFNH02000199">
    <property type="protein sequence ID" value="EZG79385.1"/>
    <property type="molecule type" value="Genomic_DNA"/>
</dbReference>
<evidence type="ECO:0000313" key="3">
    <source>
        <dbReference type="EMBL" id="EZG79385.1"/>
    </source>
</evidence>
<feature type="compositionally biased region" description="Acidic residues" evidence="1">
    <location>
        <begin position="63"/>
        <end position="73"/>
    </location>
</feature>
<proteinExistence type="predicted"/>
<gene>
    <name evidence="3" type="ORF">GNI_026680</name>
</gene>
<keyword evidence="4" id="KW-1185">Reference proteome</keyword>
<accession>A0A023BBK4</accession>
<protein>
    <recommendedName>
        <fullName evidence="5">Transmembrane protein</fullName>
    </recommendedName>
</protein>
<feature type="region of interest" description="Disordered" evidence="1">
    <location>
        <begin position="51"/>
        <end position="105"/>
    </location>
</feature>
<evidence type="ECO:0008006" key="5">
    <source>
        <dbReference type="Google" id="ProtNLM"/>
    </source>
</evidence>
<evidence type="ECO:0000313" key="4">
    <source>
        <dbReference type="Proteomes" id="UP000019763"/>
    </source>
</evidence>
<organism evidence="3 4">
    <name type="scientific">Gregarina niphandrodes</name>
    <name type="common">Septate eugregarine</name>
    <dbReference type="NCBI Taxonomy" id="110365"/>
    <lineage>
        <taxon>Eukaryota</taxon>
        <taxon>Sar</taxon>
        <taxon>Alveolata</taxon>
        <taxon>Apicomplexa</taxon>
        <taxon>Conoidasida</taxon>
        <taxon>Gregarinasina</taxon>
        <taxon>Eugregarinorida</taxon>
        <taxon>Gregarinidae</taxon>
        <taxon>Gregarina</taxon>
    </lineage>
</organism>
<sequence>MRLLALVVALLAAGLPPPLWRLEDVAELSELLHRAEGRDRAGFLDVLAQADPDAADDPSPAPPDDEDEDDEDSTTAASSSSEDASTGRGGHVQRPPRRPPVLRRPVVGPVVPIPRAAVPGISPLPGLLEDEAATDDEDDIKWFNAQAFMKWLVKSLAALYEGLVKLMLLPLHMVISIIDV</sequence>
<reference evidence="3" key="1">
    <citation type="submission" date="2013-12" db="EMBL/GenBank/DDBJ databases">
        <authorList>
            <person name="Omoto C.K."/>
            <person name="Sibley D."/>
            <person name="Venepally P."/>
            <person name="Hadjithomas M."/>
            <person name="Karamycheva S."/>
            <person name="Brunk B."/>
            <person name="Roos D."/>
            <person name="Caler E."/>
            <person name="Lorenzi H."/>
        </authorList>
    </citation>
    <scope>NUCLEOTIDE SEQUENCE</scope>
</reference>
<evidence type="ECO:0000256" key="1">
    <source>
        <dbReference type="SAM" id="MobiDB-lite"/>
    </source>
</evidence>
<feature type="signal peptide" evidence="2">
    <location>
        <begin position="1"/>
        <end position="21"/>
    </location>
</feature>
<feature type="chain" id="PRO_5001512106" description="Transmembrane protein" evidence="2">
    <location>
        <begin position="22"/>
        <end position="180"/>
    </location>
</feature>
<dbReference type="AlphaFoldDB" id="A0A023BBK4"/>
<keyword evidence="2" id="KW-0732">Signal</keyword>
<comment type="caution">
    <text evidence="3">The sequence shown here is derived from an EMBL/GenBank/DDBJ whole genome shotgun (WGS) entry which is preliminary data.</text>
</comment>
<name>A0A023BBK4_GRENI</name>